<evidence type="ECO:0008006" key="3">
    <source>
        <dbReference type="Google" id="ProtNLM"/>
    </source>
</evidence>
<dbReference type="InterPro" id="IPR036895">
    <property type="entry name" value="Uracil-DNA_glycosylase-like_sf"/>
</dbReference>
<evidence type="ECO:0000313" key="2">
    <source>
        <dbReference type="Proteomes" id="UP001601059"/>
    </source>
</evidence>
<reference evidence="1 2" key="1">
    <citation type="submission" date="2024-08" db="EMBL/GenBank/DDBJ databases">
        <title>Two novel Cytobacillus novel species.</title>
        <authorList>
            <person name="Liu G."/>
        </authorList>
    </citation>
    <scope>NUCLEOTIDE SEQUENCE [LARGE SCALE GENOMIC DNA]</scope>
    <source>
        <strain evidence="1 2">FJAT-54145</strain>
    </source>
</reference>
<comment type="caution">
    <text evidence="1">The sequence shown here is derived from an EMBL/GenBank/DDBJ whole genome shotgun (WGS) entry which is preliminary data.</text>
</comment>
<dbReference type="SUPFAM" id="SSF52141">
    <property type="entry name" value="Uracil-DNA glycosylase-like"/>
    <property type="match status" value="1"/>
</dbReference>
<organism evidence="1 2">
    <name type="scientific">Cytobacillus spartinae</name>
    <dbReference type="NCBI Taxonomy" id="3299023"/>
    <lineage>
        <taxon>Bacteria</taxon>
        <taxon>Bacillati</taxon>
        <taxon>Bacillota</taxon>
        <taxon>Bacilli</taxon>
        <taxon>Bacillales</taxon>
        <taxon>Bacillaceae</taxon>
        <taxon>Cytobacillus</taxon>
    </lineage>
</organism>
<sequence>MSIATYSKYDTYKQMINSLPYPFKDEDLISERFLLEKDVKKKLEIYYAPFEYVNKEAKVLIVGITPGLHQMKRSYSTVLSVREQGLTDEETLHEVKKNSSFEGSMRKNLIQMLDALGLNSYLGLSSTIELFGPASYLVQTTSVLPYPVFYNGKNYNGSTPNILKTELLKKQIDTYTAKEIGKLPDPLIIPLGVNVSTVFDYLVSQQIVKKESIVKGFPHPSGGNGHRHRQFAENKELMKMQLKEYFSCQHGL</sequence>
<gene>
    <name evidence="1" type="ORF">ACFYKX_01795</name>
</gene>
<proteinExistence type="predicted"/>
<keyword evidence="2" id="KW-1185">Reference proteome</keyword>
<accession>A0ABW6K8T7</accession>
<dbReference type="EMBL" id="JBIACK010000001">
    <property type="protein sequence ID" value="MFE8699348.1"/>
    <property type="molecule type" value="Genomic_DNA"/>
</dbReference>
<protein>
    <recommendedName>
        <fullName evidence="3">Uracil DNA glycosylase superfamily protein</fullName>
    </recommendedName>
</protein>
<name>A0ABW6K8T7_9BACI</name>
<dbReference type="Proteomes" id="UP001601059">
    <property type="component" value="Unassembled WGS sequence"/>
</dbReference>
<dbReference type="RefSeq" id="WP_389357473.1">
    <property type="nucleotide sequence ID" value="NZ_JBIACK010000001.1"/>
</dbReference>
<evidence type="ECO:0000313" key="1">
    <source>
        <dbReference type="EMBL" id="MFE8699348.1"/>
    </source>
</evidence>